<proteinExistence type="predicted"/>
<gene>
    <name evidence="1" type="ORF">LshimejAT787_0904160</name>
</gene>
<protein>
    <submittedName>
        <fullName evidence="1">Uncharacterized protein</fullName>
    </submittedName>
</protein>
<comment type="caution">
    <text evidence="1">The sequence shown here is derived from an EMBL/GenBank/DDBJ whole genome shotgun (WGS) entry which is preliminary data.</text>
</comment>
<evidence type="ECO:0000313" key="1">
    <source>
        <dbReference type="EMBL" id="GLB41201.1"/>
    </source>
</evidence>
<evidence type="ECO:0000313" key="2">
    <source>
        <dbReference type="Proteomes" id="UP001063166"/>
    </source>
</evidence>
<dbReference type="AlphaFoldDB" id="A0A9P3USH7"/>
<keyword evidence="2" id="KW-1185">Reference proteome</keyword>
<organism evidence="1 2">
    <name type="scientific">Lyophyllum shimeji</name>
    <name type="common">Hon-shimeji</name>
    <name type="synonym">Tricholoma shimeji</name>
    <dbReference type="NCBI Taxonomy" id="47721"/>
    <lineage>
        <taxon>Eukaryota</taxon>
        <taxon>Fungi</taxon>
        <taxon>Dikarya</taxon>
        <taxon>Basidiomycota</taxon>
        <taxon>Agaricomycotina</taxon>
        <taxon>Agaricomycetes</taxon>
        <taxon>Agaricomycetidae</taxon>
        <taxon>Agaricales</taxon>
        <taxon>Tricholomatineae</taxon>
        <taxon>Lyophyllaceae</taxon>
        <taxon>Lyophyllum</taxon>
    </lineage>
</organism>
<name>A0A9P3USH7_LYOSH</name>
<dbReference type="EMBL" id="BRPK01000009">
    <property type="protein sequence ID" value="GLB41201.1"/>
    <property type="molecule type" value="Genomic_DNA"/>
</dbReference>
<sequence length="72" mass="8172">MFEAAEGCEVLPYYCDVLPWGQSFFLTNHDELLYMHHHGKRPARSLDSEDLISRFGTAVITADLGAAFLLQR</sequence>
<reference evidence="1" key="1">
    <citation type="submission" date="2022-07" db="EMBL/GenBank/DDBJ databases">
        <title>The genome of Lyophyllum shimeji provides insight into the initial evolution of ectomycorrhizal fungal genome.</title>
        <authorList>
            <person name="Kobayashi Y."/>
            <person name="Shibata T."/>
            <person name="Hirakawa H."/>
            <person name="Shigenobu S."/>
            <person name="Nishiyama T."/>
            <person name="Yamada A."/>
            <person name="Hasebe M."/>
            <person name="Kawaguchi M."/>
        </authorList>
    </citation>
    <scope>NUCLEOTIDE SEQUENCE</scope>
    <source>
        <strain evidence="1">AT787</strain>
    </source>
</reference>
<accession>A0A9P3USH7</accession>
<dbReference type="Proteomes" id="UP001063166">
    <property type="component" value="Unassembled WGS sequence"/>
</dbReference>